<dbReference type="SMART" id="SM01040">
    <property type="entry name" value="Bro-N"/>
    <property type="match status" value="1"/>
</dbReference>
<organism evidence="2 3">
    <name type="scientific">Franconibacter pulveris</name>
    <dbReference type="NCBI Taxonomy" id="435910"/>
    <lineage>
        <taxon>Bacteria</taxon>
        <taxon>Pseudomonadati</taxon>
        <taxon>Pseudomonadota</taxon>
        <taxon>Gammaproteobacteria</taxon>
        <taxon>Enterobacterales</taxon>
        <taxon>Enterobacteriaceae</taxon>
        <taxon>Franconibacter</taxon>
    </lineage>
</organism>
<name>A0A0J8VKB4_9ENTR</name>
<dbReference type="AlphaFoldDB" id="A0A0J8VKB4"/>
<evidence type="ECO:0000313" key="2">
    <source>
        <dbReference type="EMBL" id="KMV33903.1"/>
    </source>
</evidence>
<gene>
    <name evidence="2" type="ORF">ACH50_14445</name>
</gene>
<comment type="caution">
    <text evidence="2">The sequence shown here is derived from an EMBL/GenBank/DDBJ whole genome shotgun (WGS) entry which is preliminary data.</text>
</comment>
<dbReference type="EMBL" id="LFEJ01000018">
    <property type="protein sequence ID" value="KMV33903.1"/>
    <property type="molecule type" value="Genomic_DNA"/>
</dbReference>
<reference evidence="2 3" key="1">
    <citation type="submission" date="2015-06" db="EMBL/GenBank/DDBJ databases">
        <title>Genome sequencing of Cronobacter sp. strain DJ34 isolated from petroleum contaminated sludge of Duliajan Oil Fields, Assam, India.</title>
        <authorList>
            <person name="Pal S."/>
            <person name="Banerjee T.D."/>
            <person name="Roy A."/>
            <person name="Sar P."/>
            <person name="Kazy S.K."/>
        </authorList>
    </citation>
    <scope>NUCLEOTIDE SEQUENCE [LARGE SCALE GENOMIC DNA]</scope>
    <source>
        <strain evidence="2 3">DJ34</strain>
    </source>
</reference>
<keyword evidence="3" id="KW-1185">Reference proteome</keyword>
<dbReference type="Proteomes" id="UP000037315">
    <property type="component" value="Unassembled WGS sequence"/>
</dbReference>
<evidence type="ECO:0000313" key="3">
    <source>
        <dbReference type="Proteomes" id="UP000037315"/>
    </source>
</evidence>
<sequence>MVSKNGEAPKAGTNEASNLSVNLCEKTNMNIVAKSEMNFHGVNLTPVTGMQGIWLTSADVAKALHYRSTKSVTNLFNQYADEFSPGMTMVIESMTNGINGSSRRIKMRVFSLRGAHLLAMFARTPVAKEFRRWVLDILDQEVNNSPITKQFTDGELCSLAWMWDVANRMQDFAKQMTPAMYALKSEHAGMFHDFGKEFRWTFEEARKAIAKATNHIGYEPQKDDNWSRVLPRLRKELH</sequence>
<dbReference type="Pfam" id="PF10548">
    <property type="entry name" value="P22_AR_C"/>
    <property type="match status" value="1"/>
</dbReference>
<dbReference type="Pfam" id="PF02498">
    <property type="entry name" value="Bro-N"/>
    <property type="match status" value="1"/>
</dbReference>
<dbReference type="PROSITE" id="PS51750">
    <property type="entry name" value="BRO_N"/>
    <property type="match status" value="1"/>
</dbReference>
<accession>A0A0J8VKB4</accession>
<dbReference type="RefSeq" id="WP_048888263.1">
    <property type="nucleotide sequence ID" value="NZ_LFEJ01000018.1"/>
</dbReference>
<proteinExistence type="predicted"/>
<dbReference type="InterPro" id="IPR018876">
    <property type="entry name" value="Phage_P22_antirepressor_C"/>
</dbReference>
<evidence type="ECO:0000259" key="1">
    <source>
        <dbReference type="PROSITE" id="PS51750"/>
    </source>
</evidence>
<dbReference type="PATRIC" id="fig|1656095.3.peg.791"/>
<dbReference type="InterPro" id="IPR003497">
    <property type="entry name" value="BRO_N_domain"/>
</dbReference>
<feature type="domain" description="Bro-N" evidence="1">
    <location>
        <begin position="29"/>
        <end position="146"/>
    </location>
</feature>
<dbReference type="OrthoDB" id="5574448at2"/>
<protein>
    <submittedName>
        <fullName evidence="2">BRO family, N-terminal domain protein</fullName>
    </submittedName>
</protein>